<evidence type="ECO:0000313" key="3">
    <source>
        <dbReference type="Proteomes" id="UP000070427"/>
    </source>
</evidence>
<dbReference type="Pfam" id="PF01520">
    <property type="entry name" value="Amidase_3"/>
    <property type="match status" value="1"/>
</dbReference>
<dbReference type="GO" id="GO:0030288">
    <property type="term" value="C:outer membrane-bounded periplasmic space"/>
    <property type="evidence" value="ECO:0007669"/>
    <property type="project" value="TreeGrafter"/>
</dbReference>
<dbReference type="EC" id="3.5.1.28" evidence="2"/>
<dbReference type="GO" id="GO:0030435">
    <property type="term" value="P:sporulation resulting in formation of a cellular spore"/>
    <property type="evidence" value="ECO:0007669"/>
    <property type="project" value="InterPro"/>
</dbReference>
<dbReference type="OrthoDB" id="9794671at2"/>
<dbReference type="InterPro" id="IPR013693">
    <property type="entry name" value="SpoIID/LytB_N"/>
</dbReference>
<protein>
    <submittedName>
        <fullName evidence="2">N-acetylmuramoyl-L-alanine amidase LytC</fullName>
        <ecNumber evidence="2">3.5.1.28</ecNumber>
    </submittedName>
</protein>
<proteinExistence type="predicted"/>
<keyword evidence="2" id="KW-0378">Hydrolase</keyword>
<sequence length="478" mass="53382">MEGEEINVKIKIFDVGAKKEIVLDMEKYVEGAVAYAMPAEFPLEALKAQAVCSRTIAVRRMTVFGGSGCRRYPGFEVCTDPEHCQGFLDEEERKKLWGTRFEEYNSKVEKAVTDTAGIILTYNGKPIEAVYHRACGGCTEDSENVWGNSVSYLRRVECDYCKNSPAWRTVRTFSARQLKNKLGIALDEDRFDKSRVPGLIDNVQSTPSGRIKKIKIGDMAFDGADVKKLLGFNSTKISWKISAITFEIMGKGHGLGMCQHGARTMALMGFPLDEILKFYFTGVELSELEKPTMAKPLSGKVIAIDPGRGGEVNHCGPMGLSEGYVNLEIARSLESLLKKEGARVVMTRDKNEYKSLPERAQVINESNADIAVIIHQNFWDDEKSGGTELFYLPGDEKGRRLSFCIHKKLISELKLADLGVKEADLYLLRETRIPSTLINVACLSNPEEERLLSEREFRERAANAILAGIKAYYQGHFG</sequence>
<dbReference type="CDD" id="cd02696">
    <property type="entry name" value="MurNAc-LAA"/>
    <property type="match status" value="1"/>
</dbReference>
<dbReference type="PANTHER" id="PTHR30032">
    <property type="entry name" value="N-ACETYLMURAMOYL-L-ALANINE AMIDASE-RELATED"/>
    <property type="match status" value="1"/>
</dbReference>
<feature type="domain" description="MurNAc-LAA" evidence="1">
    <location>
        <begin position="360"/>
        <end position="470"/>
    </location>
</feature>
<dbReference type="STRING" id="520764.AN618_08570"/>
<dbReference type="Proteomes" id="UP000070427">
    <property type="component" value="Unassembled WGS sequence"/>
</dbReference>
<dbReference type="Pfam" id="PF08486">
    <property type="entry name" value="SpoIID"/>
    <property type="match status" value="1"/>
</dbReference>
<evidence type="ECO:0000259" key="1">
    <source>
        <dbReference type="SMART" id="SM00646"/>
    </source>
</evidence>
<name>A0A140LBC0_9FIRM</name>
<dbReference type="SUPFAM" id="SSF53187">
    <property type="entry name" value="Zn-dependent exopeptidases"/>
    <property type="match status" value="1"/>
</dbReference>
<dbReference type="Gene3D" id="3.40.630.40">
    <property type="entry name" value="Zn-dependent exopeptidases"/>
    <property type="match status" value="1"/>
</dbReference>
<dbReference type="InterPro" id="IPR051922">
    <property type="entry name" value="Bact_Sporulation_Assoc"/>
</dbReference>
<dbReference type="NCBIfam" id="TIGR02669">
    <property type="entry name" value="SpoIID_LytB"/>
    <property type="match status" value="1"/>
</dbReference>
<evidence type="ECO:0000313" key="2">
    <source>
        <dbReference type="EMBL" id="KXG77845.1"/>
    </source>
</evidence>
<dbReference type="InterPro" id="IPR014225">
    <property type="entry name" value="Spore_II_D_firmicutes"/>
</dbReference>
<dbReference type="NCBIfam" id="TIGR02870">
    <property type="entry name" value="spore_II_D"/>
    <property type="match status" value="1"/>
</dbReference>
<reference evidence="2 3" key="1">
    <citation type="submission" date="2015-12" db="EMBL/GenBank/DDBJ databases">
        <title>Draft genome sequnece of Fervidicola ferrireducens strain Y170.</title>
        <authorList>
            <person name="Patel B.K."/>
        </authorList>
    </citation>
    <scope>NUCLEOTIDE SEQUENCE [LARGE SCALE GENOMIC DNA]</scope>
    <source>
        <strain evidence="2 3">Y170</strain>
    </source>
</reference>
<dbReference type="AlphaFoldDB" id="A0A140LBC0"/>
<dbReference type="InterPro" id="IPR013486">
    <property type="entry name" value="SpoIID/LytB"/>
</dbReference>
<dbReference type="EMBL" id="LOED01000007">
    <property type="protein sequence ID" value="KXG77845.1"/>
    <property type="molecule type" value="Genomic_DNA"/>
</dbReference>
<organism evidence="2 3">
    <name type="scientific">Fervidicola ferrireducens</name>
    <dbReference type="NCBI Taxonomy" id="520764"/>
    <lineage>
        <taxon>Bacteria</taxon>
        <taxon>Bacillati</taxon>
        <taxon>Bacillota</taxon>
        <taxon>Clostridia</taxon>
        <taxon>Thermosediminibacterales</taxon>
        <taxon>Thermosediminibacteraceae</taxon>
        <taxon>Fervidicola</taxon>
    </lineage>
</organism>
<dbReference type="InParanoid" id="A0A140LBC0"/>
<comment type="caution">
    <text evidence="2">The sequence shown here is derived from an EMBL/GenBank/DDBJ whole genome shotgun (WGS) entry which is preliminary data.</text>
</comment>
<dbReference type="GO" id="GO:0008745">
    <property type="term" value="F:N-acetylmuramoyl-L-alanine amidase activity"/>
    <property type="evidence" value="ECO:0007669"/>
    <property type="project" value="UniProtKB-EC"/>
</dbReference>
<accession>A0A140LBC0</accession>
<gene>
    <name evidence="2" type="primary">lytC_2</name>
    <name evidence="2" type="ORF">AN618_08570</name>
</gene>
<dbReference type="PANTHER" id="PTHR30032:SF1">
    <property type="entry name" value="N-ACETYLMURAMOYL-L-ALANINE AMIDASE LYTC"/>
    <property type="match status" value="1"/>
</dbReference>
<keyword evidence="3" id="KW-1185">Reference proteome</keyword>
<dbReference type="InterPro" id="IPR002508">
    <property type="entry name" value="MurNAc-LAA_cat"/>
</dbReference>
<dbReference type="SMART" id="SM00646">
    <property type="entry name" value="Ami_3"/>
    <property type="match status" value="1"/>
</dbReference>
<dbReference type="GO" id="GO:0009253">
    <property type="term" value="P:peptidoglycan catabolic process"/>
    <property type="evidence" value="ECO:0007669"/>
    <property type="project" value="InterPro"/>
</dbReference>